<dbReference type="PANTHER" id="PTHR32125:SF4">
    <property type="entry name" value="2-C-METHYL-D-ERYTHRITOL 4-PHOSPHATE CYTIDYLYLTRANSFERASE, CHLOROPLASTIC"/>
    <property type="match status" value="1"/>
</dbReference>
<keyword evidence="9" id="KW-1185">Reference proteome</keyword>
<evidence type="ECO:0000256" key="4">
    <source>
        <dbReference type="ARBA" id="ARBA00022679"/>
    </source>
</evidence>
<dbReference type="AlphaFoldDB" id="A0A2G3DZM0"/>
<dbReference type="InterPro" id="IPR034683">
    <property type="entry name" value="IspD/TarI"/>
</dbReference>
<feature type="site" description="Positions MEP for the nucleophilic attack" evidence="7">
    <location>
        <position position="213"/>
    </location>
</feature>
<dbReference type="GO" id="GO:0050518">
    <property type="term" value="F:2-C-methyl-D-erythritol 4-phosphate cytidylyltransferase activity"/>
    <property type="evidence" value="ECO:0007669"/>
    <property type="project" value="UniProtKB-UniRule"/>
</dbReference>
<reference evidence="8 9" key="2">
    <citation type="submission" date="2017-10" db="EMBL/GenBank/DDBJ databases">
        <authorList>
            <person name="Banno H."/>
            <person name="Chua N.-H."/>
        </authorList>
    </citation>
    <scope>NUCLEOTIDE SEQUENCE [LARGE SCALE GENOMIC DNA]</scope>
    <source>
        <strain evidence="8 9">JK623</strain>
    </source>
</reference>
<keyword evidence="5 7" id="KW-0548">Nucleotidyltransferase</keyword>
<dbReference type="InterPro" id="IPR001228">
    <property type="entry name" value="IspD"/>
</dbReference>
<evidence type="ECO:0000256" key="6">
    <source>
        <dbReference type="ARBA" id="ARBA00023229"/>
    </source>
</evidence>
<dbReference type="FunFam" id="3.90.550.10:FF:000003">
    <property type="entry name" value="2-C-methyl-D-erythritol 4-phosphate cytidylyltransferase"/>
    <property type="match status" value="1"/>
</dbReference>
<dbReference type="SUPFAM" id="SSF53448">
    <property type="entry name" value="Nucleotide-diphospho-sugar transferases"/>
    <property type="match status" value="1"/>
</dbReference>
<dbReference type="GO" id="GO:0019288">
    <property type="term" value="P:isopentenyl diphosphate biosynthetic process, methylerythritol 4-phosphate pathway"/>
    <property type="evidence" value="ECO:0007669"/>
    <property type="project" value="UniProtKB-UniRule"/>
</dbReference>
<keyword evidence="6 7" id="KW-0414">Isoprene biosynthesis</keyword>
<gene>
    <name evidence="7 8" type="primary">ispD</name>
    <name evidence="8" type="ORF">CSX02_12960</name>
</gene>
<dbReference type="Pfam" id="PF01128">
    <property type="entry name" value="IspD"/>
    <property type="match status" value="1"/>
</dbReference>
<comment type="similarity">
    <text evidence="3 7">Belongs to the IspD/TarI cytidylyltransferase family. IspD subfamily.</text>
</comment>
<accession>A0A2G3DZM0</accession>
<dbReference type="UniPathway" id="UPA00056">
    <property type="reaction ID" value="UER00093"/>
</dbReference>
<dbReference type="HAMAP" id="MF_00108">
    <property type="entry name" value="IspD"/>
    <property type="match status" value="1"/>
</dbReference>
<proteinExistence type="inferred from homology"/>
<evidence type="ECO:0000313" key="8">
    <source>
        <dbReference type="EMBL" id="PHU36478.1"/>
    </source>
</evidence>
<keyword evidence="4 7" id="KW-0808">Transferase</keyword>
<evidence type="ECO:0000256" key="5">
    <source>
        <dbReference type="ARBA" id="ARBA00022695"/>
    </source>
</evidence>
<comment type="pathway">
    <text evidence="2 7">Isoprenoid biosynthesis; isopentenyl diphosphate biosynthesis via DXP pathway; isopentenyl diphosphate from 1-deoxy-D-xylulose 5-phosphate: step 2/6.</text>
</comment>
<dbReference type="InterPro" id="IPR050088">
    <property type="entry name" value="IspD/TarI_cytidylyltransf_bact"/>
</dbReference>
<dbReference type="InterPro" id="IPR018294">
    <property type="entry name" value="ISPD_synthase_CS"/>
</dbReference>
<feature type="site" description="Transition state stabilizer" evidence="7">
    <location>
        <position position="15"/>
    </location>
</feature>
<dbReference type="PROSITE" id="PS01295">
    <property type="entry name" value="ISPD"/>
    <property type="match status" value="1"/>
</dbReference>
<feature type="site" description="Positions MEP for the nucleophilic attack" evidence="7">
    <location>
        <position position="154"/>
    </location>
</feature>
<comment type="caution">
    <text evidence="8">The sequence shown here is derived from an EMBL/GenBank/DDBJ whole genome shotgun (WGS) entry which is preliminary data.</text>
</comment>
<dbReference type="PANTHER" id="PTHR32125">
    <property type="entry name" value="2-C-METHYL-D-ERYTHRITOL 4-PHOSPHATE CYTIDYLYLTRANSFERASE, CHLOROPLASTIC"/>
    <property type="match status" value="1"/>
</dbReference>
<reference evidence="8 9" key="1">
    <citation type="submission" date="2017-10" db="EMBL/GenBank/DDBJ databases">
        <title>Resolving the taxonomy of Roseburia spp., Eubacterium rectale and Agathobacter spp. through phylogenomic analysis.</title>
        <authorList>
            <person name="Sheridan P.O."/>
            <person name="Walker A.W."/>
            <person name="Duncan S.H."/>
            <person name="Scott K.P."/>
            <person name="Toole P.W.O."/>
            <person name="Luis P."/>
            <person name="Flint H.J."/>
        </authorList>
    </citation>
    <scope>NUCLEOTIDE SEQUENCE [LARGE SCALE GENOMIC DNA]</scope>
    <source>
        <strain evidence="8 9">JK623</strain>
    </source>
</reference>
<comment type="catalytic activity">
    <reaction evidence="1 7">
        <text>2-C-methyl-D-erythritol 4-phosphate + CTP + H(+) = 4-CDP-2-C-methyl-D-erythritol + diphosphate</text>
        <dbReference type="Rhea" id="RHEA:13429"/>
        <dbReference type="ChEBI" id="CHEBI:15378"/>
        <dbReference type="ChEBI" id="CHEBI:33019"/>
        <dbReference type="ChEBI" id="CHEBI:37563"/>
        <dbReference type="ChEBI" id="CHEBI:57823"/>
        <dbReference type="ChEBI" id="CHEBI:58262"/>
        <dbReference type="EC" id="2.7.7.60"/>
    </reaction>
</comment>
<dbReference type="InterPro" id="IPR029044">
    <property type="entry name" value="Nucleotide-diphossugar_trans"/>
</dbReference>
<evidence type="ECO:0000256" key="2">
    <source>
        <dbReference type="ARBA" id="ARBA00004787"/>
    </source>
</evidence>
<dbReference type="NCBIfam" id="TIGR00453">
    <property type="entry name" value="ispD"/>
    <property type="match status" value="1"/>
</dbReference>
<dbReference type="CDD" id="cd02516">
    <property type="entry name" value="CDP-ME_synthetase"/>
    <property type="match status" value="1"/>
</dbReference>
<dbReference type="RefSeq" id="WP_099386979.1">
    <property type="nucleotide sequence ID" value="NZ_JANSWH010000085.1"/>
</dbReference>
<organism evidence="8 9">
    <name type="scientific">Agathobacter ruminis</name>
    <dbReference type="NCBI Taxonomy" id="1712665"/>
    <lineage>
        <taxon>Bacteria</taxon>
        <taxon>Bacillati</taxon>
        <taxon>Bacillota</taxon>
        <taxon>Clostridia</taxon>
        <taxon>Lachnospirales</taxon>
        <taxon>Lachnospiraceae</taxon>
        <taxon>Agathobacter</taxon>
    </lineage>
</organism>
<feature type="site" description="Transition state stabilizer" evidence="7">
    <location>
        <position position="22"/>
    </location>
</feature>
<dbReference type="Gene3D" id="3.90.550.10">
    <property type="entry name" value="Spore Coat Polysaccharide Biosynthesis Protein SpsA, Chain A"/>
    <property type="match status" value="1"/>
</dbReference>
<name>A0A2G3DZM0_9FIRM</name>
<dbReference type="EC" id="2.7.7.60" evidence="7"/>
<sequence length="230" mass="25937">MKSVAIVLSAGVGRRMGADIPKQYLMLGDYPVIYYCLNAFEQSPVDEVILVCAESDIDYCRTQIINKYQFQKVKAIVSGGAERYDSVYRGLQEVSEDTDYVLIHDGARPMLTVDLIRRLLTQVEKEKACVPAVPATDTIKVSDEQGYAVDTPDRKTLWMVQTPQVFSCDIVKTAYEQIYQKPSPIPITDDAMVVETYTNNRVKLVMGDYSNRKITTPEDLAIANYLLKIQ</sequence>
<comment type="function">
    <text evidence="7">Catalyzes the formation of 4-diphosphocytidyl-2-C-methyl-D-erythritol from CTP and 2-C-methyl-D-erythritol 4-phosphate (MEP).</text>
</comment>
<evidence type="ECO:0000313" key="9">
    <source>
        <dbReference type="Proteomes" id="UP000224563"/>
    </source>
</evidence>
<evidence type="ECO:0000256" key="7">
    <source>
        <dbReference type="HAMAP-Rule" id="MF_00108"/>
    </source>
</evidence>
<dbReference type="Proteomes" id="UP000224563">
    <property type="component" value="Unassembled WGS sequence"/>
</dbReference>
<evidence type="ECO:0000256" key="1">
    <source>
        <dbReference type="ARBA" id="ARBA00001282"/>
    </source>
</evidence>
<dbReference type="EMBL" id="PDYG01000134">
    <property type="protein sequence ID" value="PHU36478.1"/>
    <property type="molecule type" value="Genomic_DNA"/>
</dbReference>
<protein>
    <recommendedName>
        <fullName evidence="7">2-C-methyl-D-erythritol 4-phosphate cytidylyltransferase</fullName>
        <ecNumber evidence="7">2.7.7.60</ecNumber>
    </recommendedName>
    <alternativeName>
        <fullName evidence="7">4-diphosphocytidyl-2C-methyl-D-erythritol synthase</fullName>
    </alternativeName>
    <alternativeName>
        <fullName evidence="7">MEP cytidylyltransferase</fullName>
        <shortName evidence="7">MCT</shortName>
    </alternativeName>
</protein>
<evidence type="ECO:0000256" key="3">
    <source>
        <dbReference type="ARBA" id="ARBA00009789"/>
    </source>
</evidence>